<organism evidence="1 2">
    <name type="scientific">Streptomyces phyllanthi</name>
    <dbReference type="NCBI Taxonomy" id="1803180"/>
    <lineage>
        <taxon>Bacteria</taxon>
        <taxon>Bacillati</taxon>
        <taxon>Actinomycetota</taxon>
        <taxon>Actinomycetes</taxon>
        <taxon>Kitasatosporales</taxon>
        <taxon>Streptomycetaceae</taxon>
        <taxon>Streptomyces</taxon>
    </lineage>
</organism>
<dbReference type="AlphaFoldDB" id="A0A5N8VYC5"/>
<dbReference type="OrthoDB" id="4221445at2"/>
<accession>A0A5N8VYC5</accession>
<protein>
    <submittedName>
        <fullName evidence="1">Uncharacterized protein</fullName>
    </submittedName>
</protein>
<sequence length="95" mass="9488">MLWVPEGTGDGGAVSGGLNSRFPTVVTVACQGGGDVVVTFDAGAEHVSFPVDCPVDEPGQGAVTIEPGLSGSFVVGVDASADTIRWSLTVVQPEG</sequence>
<name>A0A5N8VYC5_9ACTN</name>
<evidence type="ECO:0000313" key="1">
    <source>
        <dbReference type="EMBL" id="MPY40273.1"/>
    </source>
</evidence>
<gene>
    <name evidence="1" type="ORF">FNH04_10215</name>
</gene>
<dbReference type="EMBL" id="VJZE01000048">
    <property type="protein sequence ID" value="MPY40273.1"/>
    <property type="molecule type" value="Genomic_DNA"/>
</dbReference>
<proteinExistence type="predicted"/>
<evidence type="ECO:0000313" key="2">
    <source>
        <dbReference type="Proteomes" id="UP000326979"/>
    </source>
</evidence>
<dbReference type="Proteomes" id="UP000326979">
    <property type="component" value="Unassembled WGS sequence"/>
</dbReference>
<reference evidence="1 2" key="1">
    <citation type="submission" date="2019-07" db="EMBL/GenBank/DDBJ databases">
        <title>New species of Amycolatopsis and Streptomyces.</title>
        <authorList>
            <person name="Duangmal K."/>
            <person name="Teo W.F.A."/>
            <person name="Lipun K."/>
        </authorList>
    </citation>
    <scope>NUCLEOTIDE SEQUENCE [LARGE SCALE GENOMIC DNA]</scope>
    <source>
        <strain evidence="1 2">TISTR 2346</strain>
    </source>
</reference>
<comment type="caution">
    <text evidence="1">The sequence shown here is derived from an EMBL/GenBank/DDBJ whole genome shotgun (WGS) entry which is preliminary data.</text>
</comment>
<keyword evidence="2" id="KW-1185">Reference proteome</keyword>